<dbReference type="EMBL" id="GBEZ01017960">
    <property type="protein sequence ID" value="JAC68425.1"/>
    <property type="molecule type" value="Transcribed_RNA"/>
</dbReference>
<dbReference type="Gene3D" id="2.60.40.790">
    <property type="match status" value="1"/>
</dbReference>
<dbReference type="GO" id="GO:0005829">
    <property type="term" value="C:cytosol"/>
    <property type="evidence" value="ECO:0007669"/>
    <property type="project" value="TreeGrafter"/>
</dbReference>
<dbReference type="InterPro" id="IPR045250">
    <property type="entry name" value="p23-like"/>
</dbReference>
<dbReference type="InterPro" id="IPR008978">
    <property type="entry name" value="HSP20-like_chaperone"/>
</dbReference>
<protein>
    <submittedName>
        <fullName evidence="4">Hsp20-like chaperone</fullName>
    </submittedName>
</protein>
<dbReference type="FunFam" id="2.60.40.790:FF:000039">
    <property type="entry name" value="CS domain containing protein"/>
    <property type="match status" value="1"/>
</dbReference>
<dbReference type="GO" id="GO:0006457">
    <property type="term" value="P:protein folding"/>
    <property type="evidence" value="ECO:0007669"/>
    <property type="project" value="TreeGrafter"/>
</dbReference>
<evidence type="ECO:0000313" key="4">
    <source>
        <dbReference type="EMBL" id="JAC68425.1"/>
    </source>
</evidence>
<dbReference type="PROSITE" id="PS51203">
    <property type="entry name" value="CS"/>
    <property type="match status" value="1"/>
</dbReference>
<dbReference type="GO" id="GO:0051087">
    <property type="term" value="F:protein-folding chaperone binding"/>
    <property type="evidence" value="ECO:0007669"/>
    <property type="project" value="TreeGrafter"/>
</dbReference>
<accession>A0A061RCP2</accession>
<feature type="region of interest" description="Disordered" evidence="2">
    <location>
        <begin position="140"/>
        <end position="174"/>
    </location>
</feature>
<evidence type="ECO:0000256" key="1">
    <source>
        <dbReference type="ARBA" id="ARBA00025733"/>
    </source>
</evidence>
<dbReference type="PANTHER" id="PTHR22932">
    <property type="entry name" value="TELOMERASE-BINDING PROTEIN P23 HSP90 CO-CHAPERONE"/>
    <property type="match status" value="1"/>
</dbReference>
<dbReference type="GO" id="GO:0051131">
    <property type="term" value="P:chaperone-mediated protein complex assembly"/>
    <property type="evidence" value="ECO:0007669"/>
    <property type="project" value="TreeGrafter"/>
</dbReference>
<sequence>MTKLTPEIYWAQRSDRVFITLDVQDCASPSIKLDNDEAADTGRLEFSGNGSGGKDFELSLNLHKAINVDESKIAVRPRKIEIVAMKSVKEDNWWPFLTKEKTRDPHIKVDWNKWVDEDEEDEADKDGGFDLSAMQNFANFGGGDMGMDDLDDAGDDEDSDDENLPDLESAPKEE</sequence>
<feature type="domain" description="CS" evidence="3">
    <location>
        <begin position="3"/>
        <end position="98"/>
    </location>
</feature>
<dbReference type="GO" id="GO:0005634">
    <property type="term" value="C:nucleus"/>
    <property type="evidence" value="ECO:0007669"/>
    <property type="project" value="TreeGrafter"/>
</dbReference>
<dbReference type="AlphaFoldDB" id="A0A061RCP2"/>
<dbReference type="CDD" id="cd06465">
    <property type="entry name" value="p23_hB-ind1_like"/>
    <property type="match status" value="1"/>
</dbReference>
<gene>
    <name evidence="4" type="ORF">TSPGSL018_8743</name>
</gene>
<evidence type="ECO:0000259" key="3">
    <source>
        <dbReference type="PROSITE" id="PS51203"/>
    </source>
</evidence>
<proteinExistence type="inferred from homology"/>
<dbReference type="Pfam" id="PF04969">
    <property type="entry name" value="CS"/>
    <property type="match status" value="1"/>
</dbReference>
<feature type="compositionally biased region" description="Acidic residues" evidence="2">
    <location>
        <begin position="146"/>
        <end position="165"/>
    </location>
</feature>
<dbReference type="PANTHER" id="PTHR22932:SF1">
    <property type="entry name" value="CO-CHAPERONE PROTEIN DAF-41"/>
    <property type="match status" value="1"/>
</dbReference>
<dbReference type="GO" id="GO:0051879">
    <property type="term" value="F:Hsp90 protein binding"/>
    <property type="evidence" value="ECO:0007669"/>
    <property type="project" value="InterPro"/>
</dbReference>
<reference evidence="4" key="1">
    <citation type="submission" date="2014-05" db="EMBL/GenBank/DDBJ databases">
        <title>The transcriptome of the halophilic microalga Tetraselmis sp. GSL018 isolated from the Great Salt Lake, Utah.</title>
        <authorList>
            <person name="Jinkerson R.E."/>
            <person name="D'Adamo S."/>
            <person name="Posewitz M.C."/>
        </authorList>
    </citation>
    <scope>NUCLEOTIDE SEQUENCE</scope>
    <source>
        <strain evidence="4">GSL018</strain>
    </source>
</reference>
<evidence type="ECO:0000256" key="2">
    <source>
        <dbReference type="SAM" id="MobiDB-lite"/>
    </source>
</evidence>
<name>A0A061RCP2_9CHLO</name>
<organism evidence="4">
    <name type="scientific">Tetraselmis sp. GSL018</name>
    <dbReference type="NCBI Taxonomy" id="582737"/>
    <lineage>
        <taxon>Eukaryota</taxon>
        <taxon>Viridiplantae</taxon>
        <taxon>Chlorophyta</taxon>
        <taxon>core chlorophytes</taxon>
        <taxon>Chlorodendrophyceae</taxon>
        <taxon>Chlorodendrales</taxon>
        <taxon>Chlorodendraceae</taxon>
        <taxon>Tetraselmis</taxon>
    </lineage>
</organism>
<dbReference type="InterPro" id="IPR007052">
    <property type="entry name" value="CS_dom"/>
</dbReference>
<dbReference type="SUPFAM" id="SSF49764">
    <property type="entry name" value="HSP20-like chaperones"/>
    <property type="match status" value="1"/>
</dbReference>
<comment type="similarity">
    <text evidence="1">Belongs to the p23/wos2 family.</text>
</comment>